<comment type="function">
    <text evidence="11">Has exonuclease activity on both single-stranded and duplex templates bearing overhangs, but not blunt ended duplex DNA, and cleaves in a 3'-5' direction. Essential for the formation of DNA replication focal centers. Has an important role in maintaining genome stability.</text>
</comment>
<dbReference type="CDD" id="cd06141">
    <property type="entry name" value="WRN_exo"/>
    <property type="match status" value="1"/>
</dbReference>
<evidence type="ECO:0000256" key="7">
    <source>
        <dbReference type="ARBA" id="ARBA00023242"/>
    </source>
</evidence>
<reference evidence="13 14" key="1">
    <citation type="submission" date="2024-02" db="EMBL/GenBank/DDBJ databases">
        <authorList>
            <person name="Daric V."/>
            <person name="Darras S."/>
        </authorList>
    </citation>
    <scope>NUCLEOTIDE SEQUENCE [LARGE SCALE GENOMIC DNA]</scope>
</reference>
<evidence type="ECO:0000256" key="4">
    <source>
        <dbReference type="ARBA" id="ARBA00022801"/>
    </source>
</evidence>
<dbReference type="SUPFAM" id="SSF53098">
    <property type="entry name" value="Ribonuclease H-like"/>
    <property type="match status" value="1"/>
</dbReference>
<dbReference type="InterPro" id="IPR002562">
    <property type="entry name" value="3'-5'_exonuclease_dom"/>
</dbReference>
<evidence type="ECO:0000256" key="9">
    <source>
        <dbReference type="ARBA" id="ARBA00040531"/>
    </source>
</evidence>
<keyword evidence="3" id="KW-0479">Metal-binding</keyword>
<evidence type="ECO:0000256" key="3">
    <source>
        <dbReference type="ARBA" id="ARBA00022723"/>
    </source>
</evidence>
<evidence type="ECO:0000259" key="12">
    <source>
        <dbReference type="SMART" id="SM00474"/>
    </source>
</evidence>
<keyword evidence="7" id="KW-0539">Nucleus</keyword>
<protein>
    <recommendedName>
        <fullName evidence="9">3'-5' exonuclease</fullName>
    </recommendedName>
    <alternativeName>
        <fullName evidence="10">Werner Syndrome-like exonuclease</fullName>
    </alternativeName>
</protein>
<evidence type="ECO:0000256" key="2">
    <source>
        <dbReference type="ARBA" id="ARBA00022722"/>
    </source>
</evidence>
<evidence type="ECO:0000313" key="14">
    <source>
        <dbReference type="Proteomes" id="UP001642483"/>
    </source>
</evidence>
<name>A0ABP0GXS3_CLALP</name>
<dbReference type="SMART" id="SM00474">
    <property type="entry name" value="35EXOc"/>
    <property type="match status" value="1"/>
</dbReference>
<organism evidence="13 14">
    <name type="scientific">Clavelina lepadiformis</name>
    <name type="common">Light-bulb sea squirt</name>
    <name type="synonym">Ascidia lepadiformis</name>
    <dbReference type="NCBI Taxonomy" id="159417"/>
    <lineage>
        <taxon>Eukaryota</taxon>
        <taxon>Metazoa</taxon>
        <taxon>Chordata</taxon>
        <taxon>Tunicata</taxon>
        <taxon>Ascidiacea</taxon>
        <taxon>Aplousobranchia</taxon>
        <taxon>Clavelinidae</taxon>
        <taxon>Clavelina</taxon>
    </lineage>
</organism>
<evidence type="ECO:0000256" key="1">
    <source>
        <dbReference type="ARBA" id="ARBA00004123"/>
    </source>
</evidence>
<keyword evidence="4" id="KW-0378">Hydrolase</keyword>
<proteinExistence type="inferred from homology"/>
<evidence type="ECO:0000256" key="6">
    <source>
        <dbReference type="ARBA" id="ARBA00022842"/>
    </source>
</evidence>
<evidence type="ECO:0000313" key="13">
    <source>
        <dbReference type="EMBL" id="CAK8696088.1"/>
    </source>
</evidence>
<comment type="caution">
    <text evidence="13">The sequence shown here is derived from an EMBL/GenBank/DDBJ whole genome shotgun (WGS) entry which is preliminary data.</text>
</comment>
<keyword evidence="6" id="KW-0460">Magnesium</keyword>
<evidence type="ECO:0000256" key="5">
    <source>
        <dbReference type="ARBA" id="ARBA00022839"/>
    </source>
</evidence>
<comment type="subcellular location">
    <subcellularLocation>
        <location evidence="1">Nucleus</location>
    </subcellularLocation>
</comment>
<dbReference type="InterPro" id="IPR051132">
    <property type="entry name" value="3-5_Exonuclease_domain"/>
</dbReference>
<dbReference type="PANTHER" id="PTHR13620">
    <property type="entry name" value="3-5 EXONUCLEASE"/>
    <property type="match status" value="1"/>
</dbReference>
<dbReference type="Pfam" id="PF01612">
    <property type="entry name" value="DNA_pol_A_exo1"/>
    <property type="match status" value="1"/>
</dbReference>
<evidence type="ECO:0000256" key="10">
    <source>
        <dbReference type="ARBA" id="ARBA00042761"/>
    </source>
</evidence>
<dbReference type="PANTHER" id="PTHR13620:SF109">
    <property type="entry name" value="3'-5' EXONUCLEASE"/>
    <property type="match status" value="1"/>
</dbReference>
<accession>A0ABP0GXS3</accession>
<dbReference type="InterPro" id="IPR012337">
    <property type="entry name" value="RNaseH-like_sf"/>
</dbReference>
<dbReference type="Proteomes" id="UP001642483">
    <property type="component" value="Unassembled WGS sequence"/>
</dbReference>
<keyword evidence="2" id="KW-0540">Nuclease</keyword>
<dbReference type="InterPro" id="IPR036397">
    <property type="entry name" value="RNaseH_sf"/>
</dbReference>
<evidence type="ECO:0000256" key="11">
    <source>
        <dbReference type="ARBA" id="ARBA00045901"/>
    </source>
</evidence>
<dbReference type="EMBL" id="CAWYQH010000152">
    <property type="protein sequence ID" value="CAK8696088.1"/>
    <property type="molecule type" value="Genomic_DNA"/>
</dbReference>
<feature type="domain" description="3'-5' exonuclease" evidence="12">
    <location>
        <begin position="38"/>
        <end position="222"/>
    </location>
</feature>
<sequence>MASKRMLPPWMNREIQFGTDYSEEQVLPVMKLPQSCEVIYSHNEKDCSLLCAELSKSMKLPSVVGFDTEWKPSYTSGRENKIAIVQLCPSLDRCYIFQVSKMGFIPKPLQDLVQSSQITKVGMSISSDLWKLYRDYDIDHRFTLSSSLDLGELAKSLSILSDKKWGLQSLTKRLFNMDIDKSQKIRTGNWEDFPLTCEQLNYAALDAYASLFIYEHLQKLKKTMEQKP</sequence>
<keyword evidence="5" id="KW-0269">Exonuclease</keyword>
<comment type="similarity">
    <text evidence="8">Belongs to the WRNexo family.</text>
</comment>
<dbReference type="Gene3D" id="3.30.420.10">
    <property type="entry name" value="Ribonuclease H-like superfamily/Ribonuclease H"/>
    <property type="match status" value="1"/>
</dbReference>
<keyword evidence="14" id="KW-1185">Reference proteome</keyword>
<evidence type="ECO:0000256" key="8">
    <source>
        <dbReference type="ARBA" id="ARBA00037949"/>
    </source>
</evidence>
<gene>
    <name evidence="13" type="ORF">CVLEPA_LOCUS29277</name>
</gene>